<dbReference type="PATRIC" id="fig|595434.4.peg.5325"/>
<dbReference type="PANTHER" id="PTHR30250:SF11">
    <property type="entry name" value="O-ANTIGEN TRANSPORTER-RELATED"/>
    <property type="match status" value="1"/>
</dbReference>
<comment type="caution">
    <text evidence="7">The sequence shown here is derived from an EMBL/GenBank/DDBJ whole genome shotgun (WGS) entry which is preliminary data.</text>
</comment>
<evidence type="ECO:0000256" key="4">
    <source>
        <dbReference type="ARBA" id="ARBA00022989"/>
    </source>
</evidence>
<dbReference type="STRING" id="595434.RISK_005609"/>
<evidence type="ECO:0000256" key="3">
    <source>
        <dbReference type="ARBA" id="ARBA00022692"/>
    </source>
</evidence>
<organism evidence="7 8">
    <name type="scientific">Rhodopirellula islandica</name>
    <dbReference type="NCBI Taxonomy" id="595434"/>
    <lineage>
        <taxon>Bacteria</taxon>
        <taxon>Pseudomonadati</taxon>
        <taxon>Planctomycetota</taxon>
        <taxon>Planctomycetia</taxon>
        <taxon>Pirellulales</taxon>
        <taxon>Pirellulaceae</taxon>
        <taxon>Rhodopirellula</taxon>
    </lineage>
</organism>
<comment type="subcellular location">
    <subcellularLocation>
        <location evidence="1">Cell membrane</location>
        <topology evidence="1">Multi-pass membrane protein</topology>
    </subcellularLocation>
</comment>
<dbReference type="AlphaFoldDB" id="A0A0J1B7K3"/>
<dbReference type="EMBL" id="LECT01000044">
    <property type="protein sequence ID" value="KLU02543.1"/>
    <property type="molecule type" value="Genomic_DNA"/>
</dbReference>
<reference evidence="7" key="1">
    <citation type="submission" date="2015-05" db="EMBL/GenBank/DDBJ databases">
        <title>Permanent draft genome of Rhodopirellula islandicus K833.</title>
        <authorList>
            <person name="Kizina J."/>
            <person name="Richter M."/>
            <person name="Glockner F.O."/>
            <person name="Harder J."/>
        </authorList>
    </citation>
    <scope>NUCLEOTIDE SEQUENCE [LARGE SCALE GENOMIC DNA]</scope>
    <source>
        <strain evidence="7">K833</strain>
    </source>
</reference>
<accession>A0A0J1B7K3</accession>
<evidence type="ECO:0000256" key="5">
    <source>
        <dbReference type="ARBA" id="ARBA00023136"/>
    </source>
</evidence>
<feature type="transmembrane region" description="Helical" evidence="6">
    <location>
        <begin position="164"/>
        <end position="185"/>
    </location>
</feature>
<keyword evidence="5 6" id="KW-0472">Membrane</keyword>
<dbReference type="Proteomes" id="UP000036367">
    <property type="component" value="Unassembled WGS sequence"/>
</dbReference>
<keyword evidence="2" id="KW-1003">Cell membrane</keyword>
<sequence>MNLKRRVGILVIARALFTFFQWLMLASVVHLTGPATVGVYGTALAVATMVFRFADFGIVGAVTTDIHGEYQLRDYYRLRWCLNLAAAMALIGIVFFAYGLNETAIICLALLFPKLVESQSTFTYGIYQRANRVEWVGVSLLARGVAGTFGFIGMLWITKSLLTAVLAMGAAWLLVAITLDAWFVVKAMALVVSTQVTEENVGHQVREHELWHLTKRLCPLGVAGLLAYILGALPTVFLEGMHPLEIAGVYTAIYYPFQAANMIVKSMGEALLQPLAKSAQEGRNIQSARILLRAVTAIACVCLIGICVAFFAGDQVLSLMYSPVYANYSGEFTLLAVAWSFRYLGATLKLVPTAKRNFAASLKLHFVAALPMLFVAPFLIHKYELVGAVYSVMISHFVFMLGAAHLARSEFGFAVERG</sequence>
<dbReference type="RefSeq" id="WP_160311491.1">
    <property type="nucleotide sequence ID" value="NZ_LECT01000044.1"/>
</dbReference>
<feature type="transmembrane region" description="Helical" evidence="6">
    <location>
        <begin position="290"/>
        <end position="312"/>
    </location>
</feature>
<name>A0A0J1B7K3_RHOIS</name>
<gene>
    <name evidence="7" type="ORF">RISK_005609</name>
</gene>
<dbReference type="OrthoDB" id="3246647at2"/>
<evidence type="ECO:0000313" key="8">
    <source>
        <dbReference type="Proteomes" id="UP000036367"/>
    </source>
</evidence>
<dbReference type="Pfam" id="PF01943">
    <property type="entry name" value="Polysacc_synt"/>
    <property type="match status" value="1"/>
</dbReference>
<protein>
    <submittedName>
        <fullName evidence="7">Heteropolysaccharide repeat unit export protein</fullName>
    </submittedName>
</protein>
<dbReference type="GO" id="GO:0005886">
    <property type="term" value="C:plasma membrane"/>
    <property type="evidence" value="ECO:0007669"/>
    <property type="project" value="UniProtKB-SubCell"/>
</dbReference>
<evidence type="ECO:0000256" key="6">
    <source>
        <dbReference type="SAM" id="Phobius"/>
    </source>
</evidence>
<feature type="transmembrane region" description="Helical" evidence="6">
    <location>
        <begin position="133"/>
        <end position="157"/>
    </location>
</feature>
<dbReference type="InterPro" id="IPR002797">
    <property type="entry name" value="Polysacc_synth"/>
</dbReference>
<evidence type="ECO:0000256" key="2">
    <source>
        <dbReference type="ARBA" id="ARBA00022475"/>
    </source>
</evidence>
<dbReference type="PANTHER" id="PTHR30250">
    <property type="entry name" value="PST FAMILY PREDICTED COLANIC ACID TRANSPORTER"/>
    <property type="match status" value="1"/>
</dbReference>
<evidence type="ECO:0000313" key="7">
    <source>
        <dbReference type="EMBL" id="KLU02543.1"/>
    </source>
</evidence>
<dbReference type="InterPro" id="IPR050833">
    <property type="entry name" value="Poly_Biosynth_Transport"/>
</dbReference>
<proteinExistence type="predicted"/>
<feature type="transmembrane region" description="Helical" evidence="6">
    <location>
        <begin position="364"/>
        <end position="381"/>
    </location>
</feature>
<feature type="transmembrane region" description="Helical" evidence="6">
    <location>
        <begin position="332"/>
        <end position="352"/>
    </location>
</feature>
<keyword evidence="4 6" id="KW-1133">Transmembrane helix</keyword>
<feature type="transmembrane region" description="Helical" evidence="6">
    <location>
        <begin position="80"/>
        <end position="113"/>
    </location>
</feature>
<feature type="transmembrane region" description="Helical" evidence="6">
    <location>
        <begin position="387"/>
        <end position="407"/>
    </location>
</feature>
<evidence type="ECO:0000256" key="1">
    <source>
        <dbReference type="ARBA" id="ARBA00004651"/>
    </source>
</evidence>
<keyword evidence="3 6" id="KW-0812">Transmembrane</keyword>
<keyword evidence="8" id="KW-1185">Reference proteome</keyword>
<feature type="transmembrane region" description="Helical" evidence="6">
    <location>
        <begin position="37"/>
        <end position="59"/>
    </location>
</feature>
<feature type="transmembrane region" description="Helical" evidence="6">
    <location>
        <begin position="7"/>
        <end position="31"/>
    </location>
</feature>